<keyword evidence="4" id="KW-1185">Reference proteome</keyword>
<reference evidence="3" key="1">
    <citation type="submission" date="2022-12" db="EMBL/GenBank/DDBJ databases">
        <title>Bacterial isolates from different developmental stages of Nematostella vectensis.</title>
        <authorList>
            <person name="Fraune S."/>
        </authorList>
    </citation>
    <scope>NUCLEOTIDE SEQUENCE</scope>
    <source>
        <strain evidence="3">G21630-S1</strain>
    </source>
</reference>
<dbReference type="RefSeq" id="WP_269424135.1">
    <property type="nucleotide sequence ID" value="NZ_JAPWGY010000005.1"/>
</dbReference>
<dbReference type="GO" id="GO:0016787">
    <property type="term" value="F:hydrolase activity"/>
    <property type="evidence" value="ECO:0007669"/>
    <property type="project" value="UniProtKB-KW"/>
</dbReference>
<sequence length="189" mass="20757">MTDTTDTPPPVLLLIDWQKGFRDWDYWGGNRNNPAAEQHAAALLDHWRAKGWPVAHALHHSLSPDSLLRQEKPSGAIIPELAPFGEEAVFVKRQNSAFVGTDLDGFLRRAQAPQLVIAGLTTNHCVSTTVRMAGNMDYKVRLVGDACATFDRTGPDGTLYEAALVHAMSLSDLHNEFCQVVATKDLLTP</sequence>
<dbReference type="InterPro" id="IPR050272">
    <property type="entry name" value="Isochorismatase-like_hydrls"/>
</dbReference>
<name>A0ABT4LLJ4_9PROT</name>
<organism evidence="3 4">
    <name type="scientific">Kiloniella laminariae</name>
    <dbReference type="NCBI Taxonomy" id="454162"/>
    <lineage>
        <taxon>Bacteria</taxon>
        <taxon>Pseudomonadati</taxon>
        <taxon>Pseudomonadota</taxon>
        <taxon>Alphaproteobacteria</taxon>
        <taxon>Rhodospirillales</taxon>
        <taxon>Kiloniellaceae</taxon>
        <taxon>Kiloniella</taxon>
    </lineage>
</organism>
<evidence type="ECO:0000256" key="1">
    <source>
        <dbReference type="ARBA" id="ARBA00022801"/>
    </source>
</evidence>
<dbReference type="Proteomes" id="UP001069802">
    <property type="component" value="Unassembled WGS sequence"/>
</dbReference>
<dbReference type="CDD" id="cd01014">
    <property type="entry name" value="nicotinamidase_related"/>
    <property type="match status" value="1"/>
</dbReference>
<dbReference type="EMBL" id="JAPWGY010000005">
    <property type="protein sequence ID" value="MCZ4281974.1"/>
    <property type="molecule type" value="Genomic_DNA"/>
</dbReference>
<feature type="domain" description="Isochorismatase-like" evidence="2">
    <location>
        <begin position="11"/>
        <end position="155"/>
    </location>
</feature>
<dbReference type="Pfam" id="PF00857">
    <property type="entry name" value="Isochorismatase"/>
    <property type="match status" value="1"/>
</dbReference>
<evidence type="ECO:0000259" key="2">
    <source>
        <dbReference type="Pfam" id="PF00857"/>
    </source>
</evidence>
<keyword evidence="1 3" id="KW-0378">Hydrolase</keyword>
<dbReference type="Gene3D" id="3.40.50.850">
    <property type="entry name" value="Isochorismatase-like"/>
    <property type="match status" value="1"/>
</dbReference>
<accession>A0ABT4LLJ4</accession>
<dbReference type="PANTHER" id="PTHR43540:SF1">
    <property type="entry name" value="ISOCHORISMATASE HYDROLASE"/>
    <property type="match status" value="1"/>
</dbReference>
<dbReference type="PANTHER" id="PTHR43540">
    <property type="entry name" value="PEROXYUREIDOACRYLATE/UREIDOACRYLATE AMIDOHYDROLASE-RELATED"/>
    <property type="match status" value="1"/>
</dbReference>
<comment type="caution">
    <text evidence="3">The sequence shown here is derived from an EMBL/GenBank/DDBJ whole genome shotgun (WGS) entry which is preliminary data.</text>
</comment>
<dbReference type="InterPro" id="IPR000868">
    <property type="entry name" value="Isochorismatase-like_dom"/>
</dbReference>
<dbReference type="InterPro" id="IPR036380">
    <property type="entry name" value="Isochorismatase-like_sf"/>
</dbReference>
<gene>
    <name evidence="3" type="ORF">O4H49_14375</name>
</gene>
<evidence type="ECO:0000313" key="3">
    <source>
        <dbReference type="EMBL" id="MCZ4281974.1"/>
    </source>
</evidence>
<protein>
    <submittedName>
        <fullName evidence="3">Cysteine hydrolase family protein</fullName>
    </submittedName>
</protein>
<dbReference type="SUPFAM" id="SSF52499">
    <property type="entry name" value="Isochorismatase-like hydrolases"/>
    <property type="match status" value="1"/>
</dbReference>
<evidence type="ECO:0000313" key="4">
    <source>
        <dbReference type="Proteomes" id="UP001069802"/>
    </source>
</evidence>
<proteinExistence type="predicted"/>